<keyword evidence="3 7" id="KW-0812">Transmembrane</keyword>
<evidence type="ECO:0000256" key="7">
    <source>
        <dbReference type="SAM" id="Phobius"/>
    </source>
</evidence>
<name>A0A381S989_9ZZZZ</name>
<evidence type="ECO:0000256" key="1">
    <source>
        <dbReference type="ARBA" id="ARBA00004651"/>
    </source>
</evidence>
<keyword evidence="2" id="KW-1003">Cell membrane</keyword>
<evidence type="ECO:0000256" key="4">
    <source>
        <dbReference type="ARBA" id="ARBA00022989"/>
    </source>
</evidence>
<dbReference type="InterPro" id="IPR025857">
    <property type="entry name" value="MacB_PCD"/>
</dbReference>
<dbReference type="GO" id="GO:0005886">
    <property type="term" value="C:plasma membrane"/>
    <property type="evidence" value="ECO:0007669"/>
    <property type="project" value="UniProtKB-SubCell"/>
</dbReference>
<feature type="transmembrane region" description="Helical" evidence="7">
    <location>
        <begin position="365"/>
        <end position="383"/>
    </location>
</feature>
<dbReference type="GO" id="GO:0022857">
    <property type="term" value="F:transmembrane transporter activity"/>
    <property type="evidence" value="ECO:0007669"/>
    <property type="project" value="TreeGrafter"/>
</dbReference>
<feature type="transmembrane region" description="Helical" evidence="7">
    <location>
        <begin position="323"/>
        <end position="353"/>
    </location>
</feature>
<dbReference type="InterPro" id="IPR003838">
    <property type="entry name" value="ABC3_permease_C"/>
</dbReference>
<evidence type="ECO:0000259" key="9">
    <source>
        <dbReference type="Pfam" id="PF12704"/>
    </source>
</evidence>
<dbReference type="Pfam" id="PF02687">
    <property type="entry name" value="FtsX"/>
    <property type="match status" value="1"/>
</dbReference>
<feature type="transmembrane region" description="Helical" evidence="7">
    <location>
        <begin position="272"/>
        <end position="302"/>
    </location>
</feature>
<feature type="domain" description="MacB-like periplasmic core" evidence="9">
    <location>
        <begin position="21"/>
        <end position="243"/>
    </location>
</feature>
<evidence type="ECO:0000259" key="8">
    <source>
        <dbReference type="Pfam" id="PF02687"/>
    </source>
</evidence>
<comment type="similarity">
    <text evidence="6">Belongs to the ABC-4 integral membrane protein family.</text>
</comment>
<accession>A0A381S989</accession>
<feature type="transmembrane region" description="Helical" evidence="7">
    <location>
        <begin position="21"/>
        <end position="42"/>
    </location>
</feature>
<evidence type="ECO:0008006" key="11">
    <source>
        <dbReference type="Google" id="ProtNLM"/>
    </source>
</evidence>
<feature type="domain" description="ABC3 transporter permease C-terminal" evidence="8">
    <location>
        <begin position="279"/>
        <end position="393"/>
    </location>
</feature>
<evidence type="ECO:0000256" key="6">
    <source>
        <dbReference type="ARBA" id="ARBA00038076"/>
    </source>
</evidence>
<keyword evidence="4 7" id="KW-1133">Transmembrane helix</keyword>
<dbReference type="PANTHER" id="PTHR30572:SF4">
    <property type="entry name" value="ABC TRANSPORTER PERMEASE YTRF"/>
    <property type="match status" value="1"/>
</dbReference>
<dbReference type="AlphaFoldDB" id="A0A381S989"/>
<proteinExistence type="inferred from homology"/>
<dbReference type="PANTHER" id="PTHR30572">
    <property type="entry name" value="MEMBRANE COMPONENT OF TRANSPORTER-RELATED"/>
    <property type="match status" value="1"/>
</dbReference>
<evidence type="ECO:0000256" key="2">
    <source>
        <dbReference type="ARBA" id="ARBA00022475"/>
    </source>
</evidence>
<dbReference type="InterPro" id="IPR050250">
    <property type="entry name" value="Macrolide_Exporter_MacB"/>
</dbReference>
<reference evidence="10" key="1">
    <citation type="submission" date="2018-05" db="EMBL/GenBank/DDBJ databases">
        <authorList>
            <person name="Lanie J.A."/>
            <person name="Ng W.-L."/>
            <person name="Kazmierczak K.M."/>
            <person name="Andrzejewski T.M."/>
            <person name="Davidsen T.M."/>
            <person name="Wayne K.J."/>
            <person name="Tettelin H."/>
            <person name="Glass J.I."/>
            <person name="Rusch D."/>
            <person name="Podicherti R."/>
            <person name="Tsui H.-C.T."/>
            <person name="Winkler M.E."/>
        </authorList>
    </citation>
    <scope>NUCLEOTIDE SEQUENCE</scope>
</reference>
<evidence type="ECO:0000256" key="5">
    <source>
        <dbReference type="ARBA" id="ARBA00023136"/>
    </source>
</evidence>
<protein>
    <recommendedName>
        <fullName evidence="11">ABC3 transporter permease protein domain-containing protein</fullName>
    </recommendedName>
</protein>
<evidence type="ECO:0000313" key="10">
    <source>
        <dbReference type="EMBL" id="SVA00655.1"/>
    </source>
</evidence>
<keyword evidence="5 7" id="KW-0472">Membrane</keyword>
<organism evidence="10">
    <name type="scientific">marine metagenome</name>
    <dbReference type="NCBI Taxonomy" id="408172"/>
    <lineage>
        <taxon>unclassified sequences</taxon>
        <taxon>metagenomes</taxon>
        <taxon>ecological metagenomes</taxon>
    </lineage>
</organism>
<dbReference type="Pfam" id="PF12704">
    <property type="entry name" value="MacB_PCD"/>
    <property type="match status" value="1"/>
</dbReference>
<gene>
    <name evidence="10" type="ORF">METZ01_LOCUS53509</name>
</gene>
<comment type="subcellular location">
    <subcellularLocation>
        <location evidence="1">Cell membrane</location>
        <topology evidence="1">Multi-pass membrane protein</topology>
    </subcellularLocation>
</comment>
<sequence>MKFQDLFIFSSYSIIAQRMRSFLTSLGIAIGVICVIFLTGVGEGMQSYIISQFSQFGTNIIGISPGKTETMGMPMGAIGGTTRPLTFEDAEALERLPIVDVAVPVSGGSAEIEYKDKKRRSMVVGTGADYDVIVKATDMLGEYLPRDNPKSPRSLAVLGPKMRDELFYDTNPLGQIVRVNSERFRVIGVLPPKGDFLGMDLDDAIYIPIGKFQTMFNKNTFQEIDVVYYENVQPEEAVASIKRLMIDRHGVEDVTITTQEQMMETLGDIMKWLKFTVAAFGGISLLVGGVGIFTIMTVAVNERTSEIGVLRAIGASRKRIRDVFLLEAMFLAILGAMLGLLIGFAAVNITLVLYPDLPIAIAWDYILYAVLISLAIGLLAGFLPARAAARLDPVEALRTD</sequence>
<evidence type="ECO:0000256" key="3">
    <source>
        <dbReference type="ARBA" id="ARBA00022692"/>
    </source>
</evidence>
<dbReference type="EMBL" id="UINC01002824">
    <property type="protein sequence ID" value="SVA00655.1"/>
    <property type="molecule type" value="Genomic_DNA"/>
</dbReference>